<comment type="caution">
    <text evidence="1">The sequence shown here is derived from an EMBL/GenBank/DDBJ whole genome shotgun (WGS) entry which is preliminary data.</text>
</comment>
<reference evidence="2" key="1">
    <citation type="journal article" date="2023" name="Nat. Plants">
        <title>Single-cell RNA sequencing provides a high-resolution roadmap for understanding the multicellular compartmentation of specialized metabolism.</title>
        <authorList>
            <person name="Sun S."/>
            <person name="Shen X."/>
            <person name="Li Y."/>
            <person name="Li Y."/>
            <person name="Wang S."/>
            <person name="Li R."/>
            <person name="Zhang H."/>
            <person name="Shen G."/>
            <person name="Guo B."/>
            <person name="Wei J."/>
            <person name="Xu J."/>
            <person name="St-Pierre B."/>
            <person name="Chen S."/>
            <person name="Sun C."/>
        </authorList>
    </citation>
    <scope>NUCLEOTIDE SEQUENCE [LARGE SCALE GENOMIC DNA]</scope>
</reference>
<name>A0ACC0BMH3_CATRO</name>
<proteinExistence type="predicted"/>
<dbReference type="Proteomes" id="UP001060085">
    <property type="component" value="Linkage Group LG03"/>
</dbReference>
<gene>
    <name evidence="1" type="ORF">M9H77_14146</name>
</gene>
<organism evidence="1 2">
    <name type="scientific">Catharanthus roseus</name>
    <name type="common">Madagascar periwinkle</name>
    <name type="synonym">Vinca rosea</name>
    <dbReference type="NCBI Taxonomy" id="4058"/>
    <lineage>
        <taxon>Eukaryota</taxon>
        <taxon>Viridiplantae</taxon>
        <taxon>Streptophyta</taxon>
        <taxon>Embryophyta</taxon>
        <taxon>Tracheophyta</taxon>
        <taxon>Spermatophyta</taxon>
        <taxon>Magnoliopsida</taxon>
        <taxon>eudicotyledons</taxon>
        <taxon>Gunneridae</taxon>
        <taxon>Pentapetalae</taxon>
        <taxon>asterids</taxon>
        <taxon>lamiids</taxon>
        <taxon>Gentianales</taxon>
        <taxon>Apocynaceae</taxon>
        <taxon>Rauvolfioideae</taxon>
        <taxon>Vinceae</taxon>
        <taxon>Catharanthinae</taxon>
        <taxon>Catharanthus</taxon>
    </lineage>
</organism>
<sequence>MERERVDRQLYVGDEKKVKPSNWEQTGLAKGGPVDPELIPSYGGHVAGPIWHGHDRCSLKFRSRYMALTGWELTNAHTSLSPRVRVACYLQHILGSLLFSGKSDNIVPARLWPLLQDVSSVGRRGYICTFRCLHPRLDRVLKPASPTSSNFQCQGIRMRINYWIFYIPAHPIQPQEARRLPNNRMYVLRNTFVEALWFEPFHRVPARMITWVESREYSQWLSLTGSSCYATPGSIGFDCT</sequence>
<protein>
    <submittedName>
        <fullName evidence="1">Uncharacterized protein</fullName>
    </submittedName>
</protein>
<accession>A0ACC0BMH3</accession>
<evidence type="ECO:0000313" key="1">
    <source>
        <dbReference type="EMBL" id="KAI5673782.1"/>
    </source>
</evidence>
<evidence type="ECO:0000313" key="2">
    <source>
        <dbReference type="Proteomes" id="UP001060085"/>
    </source>
</evidence>
<dbReference type="EMBL" id="CM044703">
    <property type="protein sequence ID" value="KAI5673782.1"/>
    <property type="molecule type" value="Genomic_DNA"/>
</dbReference>
<keyword evidence="2" id="KW-1185">Reference proteome</keyword>